<dbReference type="Gene3D" id="1.20.910.10">
    <property type="entry name" value="Heme oxygenase-like"/>
    <property type="match status" value="1"/>
</dbReference>
<dbReference type="GO" id="GO:0006788">
    <property type="term" value="P:heme oxidation"/>
    <property type="evidence" value="ECO:0007669"/>
    <property type="project" value="InterPro"/>
</dbReference>
<gene>
    <name evidence="1" type="ORF">FSB76_10755</name>
</gene>
<dbReference type="InterPro" id="IPR016053">
    <property type="entry name" value="Haem_Oase-like"/>
</dbReference>
<dbReference type="KEGG" id="mgk:FSB76_10755"/>
<dbReference type="Proteomes" id="UP000321362">
    <property type="component" value="Chromosome"/>
</dbReference>
<dbReference type="OrthoDB" id="114943at2"/>
<dbReference type="InterPro" id="IPR016084">
    <property type="entry name" value="Haem_Oase-like_multi-hlx"/>
</dbReference>
<sequence length="192" mass="22091">MLHETLKQATRQQHNQLEQLMFVDQIMNGTLTFDEYQKILTTNYLTHAHIEEALYTHLSVHLRQRLNFEERIKLPALLQDLEEAHITIPQTEPDTSFIDTSSDAAILGSMYVMEGATLGGNVIVKRLKNNPQLAPYQLNYHYYQVYGDKLVENWKHFIQVLDTIIPANEYPAAVKSAIGMFEYIASLQGWPA</sequence>
<evidence type="ECO:0000313" key="2">
    <source>
        <dbReference type="Proteomes" id="UP000321362"/>
    </source>
</evidence>
<protein>
    <submittedName>
        <fullName evidence="1">Biliverdin-producing heme oxygenase</fullName>
    </submittedName>
</protein>
<proteinExistence type="predicted"/>
<dbReference type="SUPFAM" id="SSF48613">
    <property type="entry name" value="Heme oxygenase-like"/>
    <property type="match status" value="1"/>
</dbReference>
<dbReference type="AlphaFoldDB" id="A0A5B8VYH8"/>
<accession>A0A5B8VYH8</accession>
<name>A0A5B8VYH8_9SPHI</name>
<organism evidence="1 2">
    <name type="scientific">Mucilaginibacter ginsenosidivorax</name>
    <dbReference type="NCBI Taxonomy" id="862126"/>
    <lineage>
        <taxon>Bacteria</taxon>
        <taxon>Pseudomonadati</taxon>
        <taxon>Bacteroidota</taxon>
        <taxon>Sphingobacteriia</taxon>
        <taxon>Sphingobacteriales</taxon>
        <taxon>Sphingobacteriaceae</taxon>
        <taxon>Mucilaginibacter</taxon>
    </lineage>
</organism>
<reference evidence="1 2" key="1">
    <citation type="journal article" date="2013" name="J. Microbiol.">
        <title>Mucilaginibacter ginsenosidivorax sp. nov., with ginsenoside converting activity isolated from sediment.</title>
        <authorList>
            <person name="Kim J.K."/>
            <person name="Choi T.E."/>
            <person name="Liu Q.M."/>
            <person name="Park H.Y."/>
            <person name="Yi T.H."/>
            <person name="Yoon M.H."/>
            <person name="Kim S.C."/>
            <person name="Im W.T."/>
        </authorList>
    </citation>
    <scope>NUCLEOTIDE SEQUENCE [LARGE SCALE GENOMIC DNA]</scope>
    <source>
        <strain evidence="1 2">KHI28</strain>
    </source>
</reference>
<dbReference type="EMBL" id="CP042437">
    <property type="protein sequence ID" value="QEC76403.1"/>
    <property type="molecule type" value="Genomic_DNA"/>
</dbReference>
<dbReference type="GO" id="GO:0004392">
    <property type="term" value="F:heme oxygenase (decyclizing) activity"/>
    <property type="evidence" value="ECO:0007669"/>
    <property type="project" value="InterPro"/>
</dbReference>
<dbReference type="CDD" id="cd19166">
    <property type="entry name" value="HemeO-bac"/>
    <property type="match status" value="1"/>
</dbReference>
<keyword evidence="2" id="KW-1185">Reference proteome</keyword>
<dbReference type="Pfam" id="PF01126">
    <property type="entry name" value="Heme_oxygenase"/>
    <property type="match status" value="1"/>
</dbReference>
<dbReference type="RefSeq" id="WP_147053577.1">
    <property type="nucleotide sequence ID" value="NZ_CP042437.1"/>
</dbReference>
<evidence type="ECO:0000313" key="1">
    <source>
        <dbReference type="EMBL" id="QEC76403.1"/>
    </source>
</evidence>